<dbReference type="InterPro" id="IPR000873">
    <property type="entry name" value="AMP-dep_synth/lig_dom"/>
</dbReference>
<dbReference type="Proteomes" id="UP001152592">
    <property type="component" value="Unassembled WGS sequence"/>
</dbReference>
<dbReference type="InterPro" id="IPR020845">
    <property type="entry name" value="AMP-binding_CS"/>
</dbReference>
<dbReference type="SUPFAM" id="SSF56801">
    <property type="entry name" value="Acetyl-CoA synthetase-like"/>
    <property type="match status" value="2"/>
</dbReference>
<dbReference type="PROSITE" id="PS00455">
    <property type="entry name" value="AMP_BINDING"/>
    <property type="match status" value="1"/>
</dbReference>
<dbReference type="Gene3D" id="3.30.559.30">
    <property type="entry name" value="Nonribosomal peptide synthetase, condensation domain"/>
    <property type="match status" value="2"/>
</dbReference>
<gene>
    <name evidence="6" type="ORF">PSALAMII_LOCUS4526</name>
</gene>
<name>A0A9W4J3G6_9EURO</name>
<dbReference type="PANTHER" id="PTHR45527:SF11">
    <property type="entry name" value="NONRIBOSOMAL PEPTIDE SYNTHETASE 5"/>
    <property type="match status" value="1"/>
</dbReference>
<dbReference type="Gene3D" id="3.30.559.10">
    <property type="entry name" value="Chloramphenicol acetyltransferase-like domain"/>
    <property type="match status" value="2"/>
</dbReference>
<dbReference type="Pfam" id="PF00501">
    <property type="entry name" value="AMP-binding"/>
    <property type="match status" value="2"/>
</dbReference>
<evidence type="ECO:0000313" key="6">
    <source>
        <dbReference type="EMBL" id="CAG8369850.1"/>
    </source>
</evidence>
<evidence type="ECO:0000256" key="4">
    <source>
        <dbReference type="ARBA" id="ARBA00029454"/>
    </source>
</evidence>
<dbReference type="CDD" id="cd17653">
    <property type="entry name" value="A_NRPS_GliP_like"/>
    <property type="match status" value="1"/>
</dbReference>
<evidence type="ECO:0000256" key="1">
    <source>
        <dbReference type="ARBA" id="ARBA00022450"/>
    </source>
</evidence>
<dbReference type="SUPFAM" id="SSF47336">
    <property type="entry name" value="ACP-like"/>
    <property type="match status" value="2"/>
</dbReference>
<dbReference type="Gene3D" id="3.30.300.30">
    <property type="match status" value="2"/>
</dbReference>
<dbReference type="PROSITE" id="PS00012">
    <property type="entry name" value="PHOSPHOPANTETHEINE"/>
    <property type="match status" value="1"/>
</dbReference>
<dbReference type="Gene3D" id="1.10.1200.10">
    <property type="entry name" value="ACP-like"/>
    <property type="match status" value="2"/>
</dbReference>
<reference evidence="6" key="1">
    <citation type="submission" date="2021-07" db="EMBL/GenBank/DDBJ databases">
        <authorList>
            <person name="Branca A.L. A."/>
        </authorList>
    </citation>
    <scope>NUCLEOTIDE SEQUENCE</scope>
</reference>
<feature type="domain" description="Carrier" evidence="5">
    <location>
        <begin position="1522"/>
        <end position="1600"/>
    </location>
</feature>
<dbReference type="Pfam" id="PF00550">
    <property type="entry name" value="PP-binding"/>
    <property type="match status" value="1"/>
</dbReference>
<dbReference type="GO" id="GO:0005737">
    <property type="term" value="C:cytoplasm"/>
    <property type="evidence" value="ECO:0007669"/>
    <property type="project" value="TreeGrafter"/>
</dbReference>
<evidence type="ECO:0000259" key="5">
    <source>
        <dbReference type="PROSITE" id="PS50075"/>
    </source>
</evidence>
<dbReference type="OrthoDB" id="441172at2759"/>
<comment type="caution">
    <text evidence="6">The sequence shown here is derived from an EMBL/GenBank/DDBJ whole genome shotgun (WGS) entry which is preliminary data.</text>
</comment>
<dbReference type="EMBL" id="CAJVPD010000222">
    <property type="protein sequence ID" value="CAG8369850.1"/>
    <property type="molecule type" value="Genomic_DNA"/>
</dbReference>
<dbReference type="PROSITE" id="PS50075">
    <property type="entry name" value="CARRIER"/>
    <property type="match status" value="1"/>
</dbReference>
<dbReference type="InterPro" id="IPR006162">
    <property type="entry name" value="Ppantetheine_attach_site"/>
</dbReference>
<proteinExistence type="inferred from homology"/>
<dbReference type="GO" id="GO:0031177">
    <property type="term" value="F:phosphopantetheine binding"/>
    <property type="evidence" value="ECO:0007669"/>
    <property type="project" value="TreeGrafter"/>
</dbReference>
<dbReference type="InterPro" id="IPR023213">
    <property type="entry name" value="CAT-like_dom_sf"/>
</dbReference>
<dbReference type="InterPro" id="IPR009081">
    <property type="entry name" value="PP-bd_ACP"/>
</dbReference>
<comment type="similarity">
    <text evidence="4">Belongs to the NRP synthetase family.</text>
</comment>
<dbReference type="Gene3D" id="3.40.50.12780">
    <property type="entry name" value="N-terminal domain of ligase-like"/>
    <property type="match status" value="2"/>
</dbReference>
<dbReference type="InterPro" id="IPR010071">
    <property type="entry name" value="AA_adenyl_dom"/>
</dbReference>
<dbReference type="GO" id="GO:0016874">
    <property type="term" value="F:ligase activity"/>
    <property type="evidence" value="ECO:0007669"/>
    <property type="project" value="UniProtKB-KW"/>
</dbReference>
<evidence type="ECO:0000256" key="3">
    <source>
        <dbReference type="ARBA" id="ARBA00022598"/>
    </source>
</evidence>
<protein>
    <recommendedName>
        <fullName evidence="5">Carrier domain-containing protein</fullName>
    </recommendedName>
</protein>
<keyword evidence="3" id="KW-0436">Ligase</keyword>
<accession>A0A9W4J3G6</accession>
<evidence type="ECO:0000256" key="2">
    <source>
        <dbReference type="ARBA" id="ARBA00022553"/>
    </source>
</evidence>
<dbReference type="InterPro" id="IPR042099">
    <property type="entry name" value="ANL_N_sf"/>
</dbReference>
<dbReference type="NCBIfam" id="TIGR01733">
    <property type="entry name" value="AA-adenyl-dom"/>
    <property type="match status" value="1"/>
</dbReference>
<dbReference type="PANTHER" id="PTHR45527">
    <property type="entry name" value="NONRIBOSOMAL PEPTIDE SYNTHETASE"/>
    <property type="match status" value="1"/>
</dbReference>
<dbReference type="GO" id="GO:0043041">
    <property type="term" value="P:amino acid activation for nonribosomal peptide biosynthetic process"/>
    <property type="evidence" value="ECO:0007669"/>
    <property type="project" value="TreeGrafter"/>
</dbReference>
<sequence length="2023" mass="224139">MAQEHPHLWSFIQRHAKERPEAIACSKDNKTLSYDQVESSSSSLAVLFASQGIVAGDAVPIFVSRNFESVASIIALLRLGACFVPIDGESWSQSRVDSVLRAVEPKIVVIAQETNLKANEIQSISFWEIKDALGGKSTNEAIDLSMESIDCNRSSEEPVYTIFTSGTTGTPKGVVISRASVENYVSQGRDDGMPFNLGVQNNDKVLLLFSLAFDAAWGVFFSTLCHGAHLVLSEPRAVLEDAKRCTILPATPSLLATLGDPAQYQNVKYVFLGGESPSPRVLQDWWSEERSIYNCYGPTEATICASMAELRPNRPITLGEPMSNTHLLILNDELEVCDEGELHISGPGLAIGFHKNERLTSERFFDWKGQRIFATRDRARKTSEGIVFCGRSDSIVKNRGYLINLETDVIPSLESCVTVHSAAAFMHEGKLIGAVTPQTVDVVDVRRQLFEKYDDFLVPDQILAYDELCLTSNGKVDTKALQRILVSKQLQSSSTECTEALAGPCSILQETVAETLCLAGDTVPMDCSFWELGGNSLFAIKLMSSLHQRGLSLQFQDILTSIPLSALSCRVKPADAFNPPGSLAPTADERESSAPITTTQMGMIRSSIRKSAMSHMVVIIDLPWKTEIGHSDRVRAAWETVMKRHTIFSTYFDMNTGEQKMVTEYHHDWEEHTSADQAVSAAVTNESNRLLENTRRKVTDNLYRPLNAFRMIVNQSATKANLLWLVHHTRVDGWSMSLIMQEVQDILHGEILSSDPFQFLQIARELPQHLRPSRAEGKKFWCEALSKVTEATPLTLPKPREQTEHIGLGETGVTVNLEIGKIEQICRIMGVSSASVIYTAWALLLKAYTAQDQVVFGTVVSGRHLHIPGIETAIGPLINTCPLPVCMSGLQTKSCLLKHVQDLVLQVSSQQWFATEALQEAAPSTQSQAFQTMLFLEYDLPEFPNQDKWRFSRRDVPEFGLTTIIRRGNGCLELNAMFDENLYTQPVVTRMMSHFRNLLLALLDPACGTIARIRKRMLDPCEALSLTSVSSDLKSPYIGPSNLKERFEKGVDQWPNETAIESGTRKMSYQDLDSQANDAAKAILAQVPPRSAVGIVSDRSLEWLVAVVGVIKAGAIYVPLDTKLPLERIQVMMKTASVELCIFPNEACFAQFGDALGGTKSLRLELQPSTQMCRTELMPNPEDVAYITFTSGSTGAPKGVRIKHESVVSYLSYGPARMDARPERRHAQMFSPGFDVNQAEIFGTLCYGATLVLADPVDPFAHLTRVNATMITPSFLSVCEPDQFPNLDTILFAGEAVPQALADKWAGTRTVYNSYGPCECTIGCLFETLEPMKEVTLGNAIPRVGVYLLDSQSQPVPIGVPGEICLSGIQTAEGYIGADRQDLSQEKFVPDPFVTGQRMYRTGDCAVWTEQIKPKFIGRFDNQVKVRGHRVELTEIENVIRMIDPIVRRAAAIAHSDNIIAYIEPDRVDVANIQAKLRTKLPRYACPSKIVALPSLPVMPNQKLDRKALISNCHRPQNEEIQPSTQTQALVAEGWREAIGLHQEVTINATSDFLELGGSSLSQIKLAQIVSRKLRFKLPLKLFIWTTELAALSDAIENWLTSTEKPSETPFIVAWKSIKPPFNTVSESEAEFVRLSLHYPPQTFNVGYKITLTGDLDVEKLVNSVVHVTSHEAVLKSRFYVLDDEVRRGESPSACEVTQRGAQDLDLEAFTNRPFDLSTGPLTRINISATSSGAEILFLQHHAVTDKAAIQLLLGKIRAQYPRSSSGDTEANDASQLTRLPDYAVWAQWKAGQPRVGMDDPNAVFWQTQLSEMPAHLFTRQASTFIGKSTSFSWKTNGRVDGSMELYLALTAVTLAQCQETNEMILGIPHVDRTEPATESMLGVFLNRLPVRLNVKSTALDSFSNLVDVARISVRDALAHAISFQTIRDITNLDEIFQVMVVYNRRSDSVGAALCMPGVSVEETPLKPTGAKFPLLIEFTETEERTTCEFEFMENMVSPAAADHLRERMEETVRLFGNWFGAS</sequence>
<keyword evidence="1" id="KW-0596">Phosphopantetheine</keyword>
<dbReference type="Pfam" id="PF00668">
    <property type="entry name" value="Condensation"/>
    <property type="match status" value="2"/>
</dbReference>
<evidence type="ECO:0000313" key="7">
    <source>
        <dbReference type="Proteomes" id="UP001152592"/>
    </source>
</evidence>
<keyword evidence="2" id="KW-0597">Phosphoprotein</keyword>
<organism evidence="6 7">
    <name type="scientific">Penicillium salamii</name>
    <dbReference type="NCBI Taxonomy" id="1612424"/>
    <lineage>
        <taxon>Eukaryota</taxon>
        <taxon>Fungi</taxon>
        <taxon>Dikarya</taxon>
        <taxon>Ascomycota</taxon>
        <taxon>Pezizomycotina</taxon>
        <taxon>Eurotiomycetes</taxon>
        <taxon>Eurotiomycetidae</taxon>
        <taxon>Eurotiales</taxon>
        <taxon>Aspergillaceae</taxon>
        <taxon>Penicillium</taxon>
    </lineage>
</organism>
<dbReference type="SUPFAM" id="SSF52777">
    <property type="entry name" value="CoA-dependent acyltransferases"/>
    <property type="match status" value="4"/>
</dbReference>
<dbReference type="GO" id="GO:0044550">
    <property type="term" value="P:secondary metabolite biosynthetic process"/>
    <property type="evidence" value="ECO:0007669"/>
    <property type="project" value="TreeGrafter"/>
</dbReference>
<dbReference type="InterPro" id="IPR001242">
    <property type="entry name" value="Condensation_dom"/>
</dbReference>
<dbReference type="InterPro" id="IPR036736">
    <property type="entry name" value="ACP-like_sf"/>
</dbReference>
<dbReference type="InterPro" id="IPR045851">
    <property type="entry name" value="AMP-bd_C_sf"/>
</dbReference>